<proteinExistence type="predicted"/>
<gene>
    <name evidence="1" type="ORF">BMF97_01420</name>
</gene>
<accession>A0A1T3F553</accession>
<dbReference type="RefSeq" id="WP_073552165.1">
    <property type="nucleotide sequence ID" value="NZ_CP016378.1"/>
</dbReference>
<dbReference type="Pfam" id="PF02962">
    <property type="entry name" value="CHMI"/>
    <property type="match status" value="1"/>
</dbReference>
<dbReference type="STRING" id="238.BBD35_02690"/>
<dbReference type="SUPFAM" id="SSF55331">
    <property type="entry name" value="Tautomerase/MIF"/>
    <property type="match status" value="1"/>
</dbReference>
<protein>
    <submittedName>
        <fullName evidence="1">5-carboxymethyl-2-hydroxymuconate isomerase</fullName>
    </submittedName>
</protein>
<keyword evidence="1" id="KW-0413">Isomerase</keyword>
<name>A0A1T3F553_ELIME</name>
<dbReference type="OrthoDB" id="9814215at2"/>
<comment type="caution">
    <text evidence="1">The sequence shown here is derived from an EMBL/GenBank/DDBJ whole genome shotgun (WGS) entry which is preliminary data.</text>
</comment>
<dbReference type="CDD" id="cd00580">
    <property type="entry name" value="CHMI"/>
    <property type="match status" value="1"/>
</dbReference>
<dbReference type="Gene3D" id="3.30.429.10">
    <property type="entry name" value="Macrophage Migration Inhibitory Factor"/>
    <property type="match status" value="1"/>
</dbReference>
<reference evidence="1 2" key="1">
    <citation type="submission" date="2016-11" db="EMBL/GenBank/DDBJ databases">
        <title>Genome sequence and comparative genomic analysis of clinical strain Elizabethkingia meningoseptica 61421 PRCM.</title>
        <authorList>
            <person name="Wang M."/>
            <person name="Hu S."/>
            <person name="Cao L."/>
            <person name="Jiang T."/>
            <person name="Zhou Y."/>
            <person name="Ming D."/>
        </authorList>
    </citation>
    <scope>NUCLEOTIDE SEQUENCE [LARGE SCALE GENOMIC DNA]</scope>
    <source>
        <strain evidence="1 2">61421 PRCM</strain>
    </source>
</reference>
<dbReference type="InterPro" id="IPR004220">
    <property type="entry name" value="5-COMe_2-OHmuconate_Isoase"/>
</dbReference>
<keyword evidence="2" id="KW-1185">Reference proteome</keyword>
<dbReference type="EMBL" id="MPOG01000001">
    <property type="protein sequence ID" value="OOH97955.1"/>
    <property type="molecule type" value="Genomic_DNA"/>
</dbReference>
<dbReference type="InterPro" id="IPR014347">
    <property type="entry name" value="Tautomerase/MIF_sf"/>
</dbReference>
<evidence type="ECO:0000313" key="1">
    <source>
        <dbReference type="EMBL" id="OOH97955.1"/>
    </source>
</evidence>
<organism evidence="1 2">
    <name type="scientific">Elizabethkingia meningoseptica</name>
    <name type="common">Chryseobacterium meningosepticum</name>
    <dbReference type="NCBI Taxonomy" id="238"/>
    <lineage>
        <taxon>Bacteria</taxon>
        <taxon>Pseudomonadati</taxon>
        <taxon>Bacteroidota</taxon>
        <taxon>Flavobacteriia</taxon>
        <taxon>Flavobacteriales</taxon>
        <taxon>Weeksellaceae</taxon>
        <taxon>Elizabethkingia</taxon>
    </lineage>
</organism>
<dbReference type="AlphaFoldDB" id="A0A1T3F553"/>
<dbReference type="Proteomes" id="UP000188947">
    <property type="component" value="Unassembled WGS sequence"/>
</dbReference>
<dbReference type="PANTHER" id="PTHR37950:SF1">
    <property type="entry name" value="4-HYDROXYPHENYLACETATE CATABOLISM PROTEIN"/>
    <property type="match status" value="1"/>
</dbReference>
<evidence type="ECO:0000313" key="2">
    <source>
        <dbReference type="Proteomes" id="UP000188947"/>
    </source>
</evidence>
<dbReference type="GO" id="GO:0008704">
    <property type="term" value="F:5-carboxymethyl-2-hydroxymuconate delta-isomerase activity"/>
    <property type="evidence" value="ECO:0007669"/>
    <property type="project" value="InterPro"/>
</dbReference>
<dbReference type="PANTHER" id="PTHR37950">
    <property type="entry name" value="4-HYDROXYPHENYLACETATE CATABOLISM PROTEIN"/>
    <property type="match status" value="1"/>
</dbReference>
<sequence>MPHFIIDCSQDIILDKTPDEIMTVVYNAADSTGLFAANDIKVRIQPAQYYKLGENKKNFIHVFGYIMEGRSTEQKAALSKLIITKLAALFPDVSFLAMSIHDFEAATYCNKSLINPENTDHNRHFEL</sequence>